<dbReference type="EMBL" id="ABQC02000020">
    <property type="protein sequence ID" value="EDY95210.1"/>
    <property type="molecule type" value="Genomic_DNA"/>
</dbReference>
<gene>
    <name evidence="1" type="ORF">BACPLE_02317</name>
</gene>
<reference evidence="1 2" key="2">
    <citation type="submission" date="2008-08" db="EMBL/GenBank/DDBJ databases">
        <authorList>
            <person name="Fulton L."/>
            <person name="Clifton S."/>
            <person name="Fulton B."/>
            <person name="Xu J."/>
            <person name="Minx P."/>
            <person name="Pepin K.H."/>
            <person name="Johnson M."/>
            <person name="Thiruvilangam P."/>
            <person name="Bhonagiri V."/>
            <person name="Nash W.E."/>
            <person name="Mardis E.R."/>
            <person name="Wilson R.K."/>
        </authorList>
    </citation>
    <scope>NUCLEOTIDE SEQUENCE [LARGE SCALE GENOMIC DNA]</scope>
    <source>
        <strain evidence="2">DSM 17135 / JCM 12973 / M2</strain>
    </source>
</reference>
<name>B5CZZ6_PHOPM</name>
<proteinExistence type="predicted"/>
<dbReference type="HOGENOM" id="CLU_3132464_0_0_10"/>
<accession>B5CZZ6</accession>
<organism evidence="1 2">
    <name type="scientific">Phocaeicola plebeius (strain DSM 17135 / JCM 12973 / CCUG 54634 / M2)</name>
    <name type="common">Bacteroides plebeius</name>
    <dbReference type="NCBI Taxonomy" id="484018"/>
    <lineage>
        <taxon>Bacteria</taxon>
        <taxon>Pseudomonadati</taxon>
        <taxon>Bacteroidota</taxon>
        <taxon>Bacteroidia</taxon>
        <taxon>Bacteroidales</taxon>
        <taxon>Bacteroidaceae</taxon>
        <taxon>Phocaeicola</taxon>
    </lineage>
</organism>
<evidence type="ECO:0000313" key="2">
    <source>
        <dbReference type="Proteomes" id="UP000003452"/>
    </source>
</evidence>
<dbReference type="Proteomes" id="UP000003452">
    <property type="component" value="Unassembled WGS sequence"/>
</dbReference>
<dbReference type="AlphaFoldDB" id="B5CZZ6"/>
<reference evidence="1 2" key="1">
    <citation type="submission" date="2008-08" db="EMBL/GenBank/DDBJ databases">
        <title>Draft genome sequence of Bacteroides plebeius (DSM 17135).</title>
        <authorList>
            <person name="Sudarsanam P."/>
            <person name="Ley R."/>
            <person name="Guruge J."/>
            <person name="Turnbaugh P.J."/>
            <person name="Mahowald M."/>
            <person name="Liep D."/>
            <person name="Gordon J."/>
        </authorList>
    </citation>
    <scope>NUCLEOTIDE SEQUENCE [LARGE SCALE GENOMIC DNA]</scope>
    <source>
        <strain evidence="2">DSM 17135 / JCM 12973 / M2</strain>
    </source>
</reference>
<evidence type="ECO:0000313" key="1">
    <source>
        <dbReference type="EMBL" id="EDY95210.1"/>
    </source>
</evidence>
<comment type="caution">
    <text evidence="1">The sequence shown here is derived from an EMBL/GenBank/DDBJ whole genome shotgun (WGS) entry which is preliminary data.</text>
</comment>
<protein>
    <submittedName>
        <fullName evidence="1">Uncharacterized protein</fullName>
    </submittedName>
</protein>
<sequence>MNAFLSIANLRRTRKNATYVVMNTPDVVTNTFGVAPFSVENALSLLVNK</sequence>